<reference evidence="1 2" key="1">
    <citation type="submission" date="2024-03" db="EMBL/GenBank/DDBJ databases">
        <title>Novel species of the genus Variovorax.</title>
        <authorList>
            <person name="Liu Q."/>
            <person name="Xin Y.-H."/>
        </authorList>
    </citation>
    <scope>NUCLEOTIDE SEQUENCE [LARGE SCALE GENOMIC DNA]</scope>
    <source>
        <strain evidence="1 2">KACC 18900</strain>
    </source>
</reference>
<dbReference type="GO" id="GO:0016787">
    <property type="term" value="F:hydrolase activity"/>
    <property type="evidence" value="ECO:0007669"/>
    <property type="project" value="UniProtKB-KW"/>
</dbReference>
<keyword evidence="1" id="KW-0378">Hydrolase</keyword>
<gene>
    <name evidence="1" type="ORF">WKW82_11520</name>
</gene>
<sequence>MKSFAKLGLVIGLAACHWVTPTDNTAIAATSAAPAPKPTRIAFIGNSLTLHPESKELGWMNHWGMAASAQARDYAHLTGAALKLPVSVVNLSNLELDPVTNAGRLAEVAPRIDATTLVVVELGDNVRAAHLASFTEIYAKLVATAAQGLRLVCLSTWWRNPSTDAVIRQQCTSHGGRYVDIGDIHADPASQDRQRTQFANPSVNAHPHDWGMARIAERVAAALR</sequence>
<comment type="caution">
    <text evidence="1">The sequence shown here is derived from an EMBL/GenBank/DDBJ whole genome shotgun (WGS) entry which is preliminary data.</text>
</comment>
<dbReference type="InterPro" id="IPR036514">
    <property type="entry name" value="SGNH_hydro_sf"/>
</dbReference>
<dbReference type="Proteomes" id="UP001385892">
    <property type="component" value="Unassembled WGS sequence"/>
</dbReference>
<organism evidence="1 2">
    <name type="scientific">Variovorax rhizosphaerae</name>
    <dbReference type="NCBI Taxonomy" id="1836200"/>
    <lineage>
        <taxon>Bacteria</taxon>
        <taxon>Pseudomonadati</taxon>
        <taxon>Pseudomonadota</taxon>
        <taxon>Betaproteobacteria</taxon>
        <taxon>Burkholderiales</taxon>
        <taxon>Comamonadaceae</taxon>
        <taxon>Variovorax</taxon>
    </lineage>
</organism>
<evidence type="ECO:0000313" key="2">
    <source>
        <dbReference type="Proteomes" id="UP001385892"/>
    </source>
</evidence>
<dbReference type="Gene3D" id="3.40.50.1110">
    <property type="entry name" value="SGNH hydrolase"/>
    <property type="match status" value="1"/>
</dbReference>
<name>A0ABU8WKH0_9BURK</name>
<accession>A0ABU8WKH0</accession>
<protein>
    <submittedName>
        <fullName evidence="1">SGNH/GDSL hydrolase family protein</fullName>
        <ecNumber evidence="1">3.1.-.-</ecNumber>
    </submittedName>
</protein>
<dbReference type="RefSeq" id="WP_340342435.1">
    <property type="nucleotide sequence ID" value="NZ_JBBKZT010000005.1"/>
</dbReference>
<proteinExistence type="predicted"/>
<dbReference type="SUPFAM" id="SSF52266">
    <property type="entry name" value="SGNH hydrolase"/>
    <property type="match status" value="1"/>
</dbReference>
<dbReference type="EC" id="3.1.-.-" evidence="1"/>
<keyword evidence="2" id="KW-1185">Reference proteome</keyword>
<evidence type="ECO:0000313" key="1">
    <source>
        <dbReference type="EMBL" id="MEJ8847283.1"/>
    </source>
</evidence>
<dbReference type="EMBL" id="JBBKZT010000005">
    <property type="protein sequence ID" value="MEJ8847283.1"/>
    <property type="molecule type" value="Genomic_DNA"/>
</dbReference>